<organism evidence="2 3">
    <name type="scientific">Tropilaelaps mercedesae</name>
    <dbReference type="NCBI Taxonomy" id="418985"/>
    <lineage>
        <taxon>Eukaryota</taxon>
        <taxon>Metazoa</taxon>
        <taxon>Ecdysozoa</taxon>
        <taxon>Arthropoda</taxon>
        <taxon>Chelicerata</taxon>
        <taxon>Arachnida</taxon>
        <taxon>Acari</taxon>
        <taxon>Parasitiformes</taxon>
        <taxon>Mesostigmata</taxon>
        <taxon>Gamasina</taxon>
        <taxon>Dermanyssoidea</taxon>
        <taxon>Laelapidae</taxon>
        <taxon>Tropilaelaps</taxon>
    </lineage>
</organism>
<gene>
    <name evidence="2" type="ORF">BIW11_06029</name>
</gene>
<accession>A0A1V9Y060</accession>
<evidence type="ECO:0000313" key="2">
    <source>
        <dbReference type="EMBL" id="OQR79008.1"/>
    </source>
</evidence>
<sequence>MKTSPGETDNDTPVNNSDTDLFREGLPAQAPEAPPTTLINFSMSQRELMCRAHFESPRTFLKRDYLGPPPGLGSVVVVRPKMAETPVLNEGSVFKVRPKAEIVEELSGK</sequence>
<proteinExistence type="predicted"/>
<keyword evidence="3" id="KW-1185">Reference proteome</keyword>
<feature type="non-terminal residue" evidence="2">
    <location>
        <position position="109"/>
    </location>
</feature>
<feature type="compositionally biased region" description="Polar residues" evidence="1">
    <location>
        <begin position="1"/>
        <end position="19"/>
    </location>
</feature>
<evidence type="ECO:0000256" key="1">
    <source>
        <dbReference type="SAM" id="MobiDB-lite"/>
    </source>
</evidence>
<evidence type="ECO:0000313" key="3">
    <source>
        <dbReference type="Proteomes" id="UP000192247"/>
    </source>
</evidence>
<dbReference type="EMBL" id="MNPL01001588">
    <property type="protein sequence ID" value="OQR79008.1"/>
    <property type="molecule type" value="Genomic_DNA"/>
</dbReference>
<protein>
    <submittedName>
        <fullName evidence="2">Uncharacterized protein</fullName>
    </submittedName>
</protein>
<comment type="caution">
    <text evidence="2">The sequence shown here is derived from an EMBL/GenBank/DDBJ whole genome shotgun (WGS) entry which is preliminary data.</text>
</comment>
<dbReference type="InParanoid" id="A0A1V9Y060"/>
<name>A0A1V9Y060_9ACAR</name>
<dbReference type="Proteomes" id="UP000192247">
    <property type="component" value="Unassembled WGS sequence"/>
</dbReference>
<dbReference type="AlphaFoldDB" id="A0A1V9Y060"/>
<reference evidence="2 3" key="1">
    <citation type="journal article" date="2017" name="Gigascience">
        <title>Draft genome of the honey bee ectoparasitic mite, Tropilaelaps mercedesae, is shaped by the parasitic life history.</title>
        <authorList>
            <person name="Dong X."/>
            <person name="Armstrong S.D."/>
            <person name="Xia D."/>
            <person name="Makepeace B.L."/>
            <person name="Darby A.C."/>
            <person name="Kadowaki T."/>
        </authorList>
    </citation>
    <scope>NUCLEOTIDE SEQUENCE [LARGE SCALE GENOMIC DNA]</scope>
    <source>
        <strain evidence="2">Wuxi-XJTLU</strain>
    </source>
</reference>
<feature type="region of interest" description="Disordered" evidence="1">
    <location>
        <begin position="1"/>
        <end position="34"/>
    </location>
</feature>